<evidence type="ECO:0000313" key="2">
    <source>
        <dbReference type="EMBL" id="GET88607.1"/>
    </source>
</evidence>
<comment type="caution">
    <text evidence="2">The sequence shown here is derived from an EMBL/GenBank/DDBJ whole genome shotgun (WGS) entry which is preliminary data.</text>
</comment>
<dbReference type="Proteomes" id="UP000419144">
    <property type="component" value="Unassembled WGS sequence"/>
</dbReference>
<accession>A0A640KLP3</accession>
<keyword evidence="3" id="KW-1185">Reference proteome</keyword>
<dbReference type="AlphaFoldDB" id="A0A640KLP3"/>
<proteinExistence type="predicted"/>
<reference evidence="2" key="1">
    <citation type="submission" date="2019-11" db="EMBL/GenBank/DDBJ databases">
        <title>Leishmania tarentolae CDS.</title>
        <authorList>
            <person name="Goto Y."/>
            <person name="Yamagishi J."/>
        </authorList>
    </citation>
    <scope>NUCLEOTIDE SEQUENCE [LARGE SCALE GENOMIC DNA]</scope>
    <source>
        <strain evidence="2">Parrot Tar II</strain>
    </source>
</reference>
<name>A0A640KLP3_LEITA</name>
<dbReference type="VEuPathDB" id="TriTrypDB:LtaPh_2213600"/>
<evidence type="ECO:0000256" key="1">
    <source>
        <dbReference type="SAM" id="MobiDB-lite"/>
    </source>
</evidence>
<dbReference type="OrthoDB" id="243549at2759"/>
<feature type="region of interest" description="Disordered" evidence="1">
    <location>
        <begin position="1"/>
        <end position="22"/>
    </location>
</feature>
<sequence>MNANIAGDSSGGSASTEGSASSVVPPVTVSFVTNEQEFAAVFKCESSSIFSGSRNGGSISTDHSRDSDSFLLCYEHPGDGVTAESLLQFKNSVTAAAQQYGARLRLFIWDCTSPSFAAARTQLDKRHGHPLLLIVFKGAIADTLRDMPLTEMSATEVPRVCSRLASFQSSAKPARVVATGMRSTPVSTIATATSTAEGSDAGSLPQEAEQHLSVDVAKMVGMGKRLMAERQPFYAEKFFVKALRTLDAVSADMDPLLASREDYHHSVAMCLAWAGLAQLVQGKQTVENAYLERLDREAALQPFRDAPLNDASRALTTWRLMQDAPRPWSETRDSEAKLRAALSSEAHDNANRSLLVITLFLKGDVECAITEALKLHVCGDVFGRVALKHISRFLGRDHVLVKRLGIPELTESI</sequence>
<gene>
    <name evidence="2" type="ORF">LtaPh_2213600</name>
</gene>
<organism evidence="2 3">
    <name type="scientific">Leishmania tarentolae</name>
    <name type="common">Sauroleishmania tarentolae</name>
    <dbReference type="NCBI Taxonomy" id="5689"/>
    <lineage>
        <taxon>Eukaryota</taxon>
        <taxon>Discoba</taxon>
        <taxon>Euglenozoa</taxon>
        <taxon>Kinetoplastea</taxon>
        <taxon>Metakinetoplastina</taxon>
        <taxon>Trypanosomatida</taxon>
        <taxon>Trypanosomatidae</taxon>
        <taxon>Leishmaniinae</taxon>
        <taxon>Leishmania</taxon>
        <taxon>lizard Leishmania</taxon>
    </lineage>
</organism>
<evidence type="ECO:0000313" key="3">
    <source>
        <dbReference type="Proteomes" id="UP000419144"/>
    </source>
</evidence>
<dbReference type="EMBL" id="BLBS01000029">
    <property type="protein sequence ID" value="GET88607.1"/>
    <property type="molecule type" value="Genomic_DNA"/>
</dbReference>
<protein>
    <submittedName>
        <fullName evidence="2">Uncharacterized protein</fullName>
    </submittedName>
</protein>